<evidence type="ECO:0000313" key="2">
    <source>
        <dbReference type="EMBL" id="MBB4235943.1"/>
    </source>
</evidence>
<comment type="caution">
    <text evidence="2">The sequence shown here is derived from an EMBL/GenBank/DDBJ whole genome shotgun (WGS) entry which is preliminary data.</text>
</comment>
<evidence type="ECO:0000313" key="3">
    <source>
        <dbReference type="Proteomes" id="UP000540909"/>
    </source>
</evidence>
<accession>A0A7W6R3U2</accession>
<dbReference type="InterPro" id="IPR041375">
    <property type="entry name" value="VapC45_PIN-like"/>
</dbReference>
<dbReference type="AlphaFoldDB" id="A0A7W6R3U2"/>
<reference evidence="2 3" key="1">
    <citation type="submission" date="2020-08" db="EMBL/GenBank/DDBJ databases">
        <title>Genomic Encyclopedia of Type Strains, Phase IV (KMG-V): Genome sequencing to study the core and pangenomes of soil and plant-associated prokaryotes.</title>
        <authorList>
            <person name="Whitman W."/>
        </authorList>
    </citation>
    <scope>NUCLEOTIDE SEQUENCE [LARGE SCALE GENOMIC DNA]</scope>
    <source>
        <strain evidence="2 3">SEMIA 4089</strain>
    </source>
</reference>
<feature type="domain" description="VapC45 PIN like" evidence="1">
    <location>
        <begin position="1"/>
        <end position="89"/>
    </location>
</feature>
<dbReference type="Proteomes" id="UP000540909">
    <property type="component" value="Unassembled WGS sequence"/>
</dbReference>
<proteinExistence type="predicted"/>
<name>A0A7W6R3U2_9HYPH</name>
<dbReference type="Pfam" id="PF18478">
    <property type="entry name" value="PIN_10"/>
    <property type="match status" value="1"/>
</dbReference>
<gene>
    <name evidence="2" type="ORF">GGD57_002518</name>
</gene>
<sequence length="176" mass="19946">MNVFFDNCTSPIFASTLHGFIHHDGHNAIHVRDLSGLPNGRHSKDMEWIDFLRRSNDEWMFVSGDGRVLRNPAERAALRSAGLHGFILAPAYQKTPMNQVASVLVWRWPEMLQITRLLAPPRCMRCRSTRGRGYARFQCKCCGFLHGERQSSGAKAQVRIAVNMAYVFNTGRLQAS</sequence>
<evidence type="ECO:0000259" key="1">
    <source>
        <dbReference type="Pfam" id="PF18478"/>
    </source>
</evidence>
<organism evidence="2 3">
    <name type="scientific">Rhizobium esperanzae</name>
    <dbReference type="NCBI Taxonomy" id="1967781"/>
    <lineage>
        <taxon>Bacteria</taxon>
        <taxon>Pseudomonadati</taxon>
        <taxon>Pseudomonadota</taxon>
        <taxon>Alphaproteobacteria</taxon>
        <taxon>Hyphomicrobiales</taxon>
        <taxon>Rhizobiaceae</taxon>
        <taxon>Rhizobium/Agrobacterium group</taxon>
        <taxon>Rhizobium</taxon>
    </lineage>
</organism>
<dbReference type="RefSeq" id="WP_348645975.1">
    <property type="nucleotide sequence ID" value="NZ_JACIFY010000008.1"/>
</dbReference>
<protein>
    <recommendedName>
        <fullName evidence="1">VapC45 PIN like domain-containing protein</fullName>
    </recommendedName>
</protein>
<dbReference type="EMBL" id="JACIFY010000008">
    <property type="protein sequence ID" value="MBB4235943.1"/>
    <property type="molecule type" value="Genomic_DNA"/>
</dbReference>